<evidence type="ECO:0000313" key="4">
    <source>
        <dbReference type="Proteomes" id="UP001295463"/>
    </source>
</evidence>
<gene>
    <name evidence="3" type="ORF">GEAMG1_0381</name>
</gene>
<keyword evidence="4" id="KW-1185">Reference proteome</keyword>
<feature type="compositionally biased region" description="Polar residues" evidence="1">
    <location>
        <begin position="1"/>
        <end position="31"/>
    </location>
</feature>
<protein>
    <submittedName>
        <fullName evidence="3">Anti-sigma-28 factor, FlgM</fullName>
    </submittedName>
</protein>
<name>A0ABM9D4L6_9BACT</name>
<dbReference type="RefSeq" id="WP_305731155.1">
    <property type="nucleotide sequence ID" value="NZ_OW150024.1"/>
</dbReference>
<sequence length="94" mass="9495">MRIESGPQSAVSGVSATSRPGATGRTPSVQGGQAVHSAFQVQLTNLVEGLSSVQASSGVVRPDKVSEISTRLAEGNYSISGSEVAAKLLLALQA</sequence>
<dbReference type="EMBL" id="OW150024">
    <property type="protein sequence ID" value="CAH2030203.1"/>
    <property type="molecule type" value="Genomic_DNA"/>
</dbReference>
<dbReference type="Proteomes" id="UP001295463">
    <property type="component" value="Chromosome"/>
</dbReference>
<feature type="domain" description="Anti-sigma-28 factor FlgM C-terminal" evidence="2">
    <location>
        <begin position="40"/>
        <end position="89"/>
    </location>
</feature>
<evidence type="ECO:0000313" key="3">
    <source>
        <dbReference type="EMBL" id="CAH2030203.1"/>
    </source>
</evidence>
<evidence type="ECO:0000256" key="1">
    <source>
        <dbReference type="SAM" id="MobiDB-lite"/>
    </source>
</evidence>
<feature type="region of interest" description="Disordered" evidence="1">
    <location>
        <begin position="1"/>
        <end position="33"/>
    </location>
</feature>
<dbReference type="SUPFAM" id="SSF101498">
    <property type="entry name" value="Anti-sigma factor FlgM"/>
    <property type="match status" value="1"/>
</dbReference>
<accession>A0ABM9D4L6</accession>
<dbReference type="Pfam" id="PF04316">
    <property type="entry name" value="FlgM"/>
    <property type="match status" value="1"/>
</dbReference>
<dbReference type="InterPro" id="IPR035890">
    <property type="entry name" value="Anti-sigma-28_factor_FlgM_sf"/>
</dbReference>
<proteinExistence type="predicted"/>
<dbReference type="InterPro" id="IPR031316">
    <property type="entry name" value="FlgM_C"/>
</dbReference>
<reference evidence="3 4" key="1">
    <citation type="submission" date="2022-03" db="EMBL/GenBank/DDBJ databases">
        <authorList>
            <person name="Koch H."/>
        </authorList>
    </citation>
    <scope>NUCLEOTIDE SEQUENCE [LARGE SCALE GENOMIC DNA]</scope>
    <source>
        <strain evidence="3 4">G1</strain>
    </source>
</reference>
<organism evidence="3 4">
    <name type="scientific">Trichlorobacter ammonificans</name>
    <dbReference type="NCBI Taxonomy" id="2916410"/>
    <lineage>
        <taxon>Bacteria</taxon>
        <taxon>Pseudomonadati</taxon>
        <taxon>Thermodesulfobacteriota</taxon>
        <taxon>Desulfuromonadia</taxon>
        <taxon>Geobacterales</taxon>
        <taxon>Geobacteraceae</taxon>
        <taxon>Trichlorobacter</taxon>
    </lineage>
</organism>
<evidence type="ECO:0000259" key="2">
    <source>
        <dbReference type="Pfam" id="PF04316"/>
    </source>
</evidence>